<accession>I7MKT9</accession>
<keyword evidence="3" id="KW-1185">Reference proteome</keyword>
<feature type="compositionally biased region" description="Polar residues" evidence="1">
    <location>
        <begin position="256"/>
        <end position="268"/>
    </location>
</feature>
<feature type="region of interest" description="Disordered" evidence="1">
    <location>
        <begin position="248"/>
        <end position="268"/>
    </location>
</feature>
<evidence type="ECO:0000256" key="1">
    <source>
        <dbReference type="SAM" id="MobiDB-lite"/>
    </source>
</evidence>
<dbReference type="AlphaFoldDB" id="I7MKT9"/>
<dbReference type="KEGG" id="tet:TTHERM_00218720"/>
<dbReference type="InParanoid" id="I7MKT9"/>
<sequence>MRQCQLLGNISEKTTINEVFIISEHYKKPEKKSELVKQQQYLQDNYQLADTQHSSINIQKQSSAQLRNSQQDQQISNKFKRQYSQQSTDQIKYSINSSQIVSEPQTSRNNYTKKDHNSPKNIFQNKQQYFFSNKQNLPQIGQKNQNSIFKLHTQVINNSNSESNIFVNNSTSFTQTERSVNKKILKISNLNEISLEDRTPKPKQQIPNQKKLITYHLQQKIKNYEKQQQNECVDLSKKIPQKIQVKPQQIQIDSPYHSQSNSSQTSNLPKYFNKTQQRIKQYMQTHSFCNLKKFNI</sequence>
<proteinExistence type="predicted"/>
<gene>
    <name evidence="2" type="ORF">TTHERM_00218720</name>
</gene>
<dbReference type="EMBL" id="GG662621">
    <property type="protein sequence ID" value="EAS00299.2"/>
    <property type="molecule type" value="Genomic_DNA"/>
</dbReference>
<feature type="region of interest" description="Disordered" evidence="1">
    <location>
        <begin position="98"/>
        <end position="120"/>
    </location>
</feature>
<dbReference type="RefSeq" id="XP_001020544.2">
    <property type="nucleotide sequence ID" value="XM_001020544.3"/>
</dbReference>
<evidence type="ECO:0000313" key="2">
    <source>
        <dbReference type="EMBL" id="EAS00299.2"/>
    </source>
</evidence>
<feature type="compositionally biased region" description="Polar residues" evidence="1">
    <location>
        <begin position="98"/>
        <end position="110"/>
    </location>
</feature>
<organism evidence="2 3">
    <name type="scientific">Tetrahymena thermophila (strain SB210)</name>
    <dbReference type="NCBI Taxonomy" id="312017"/>
    <lineage>
        <taxon>Eukaryota</taxon>
        <taxon>Sar</taxon>
        <taxon>Alveolata</taxon>
        <taxon>Ciliophora</taxon>
        <taxon>Intramacronucleata</taxon>
        <taxon>Oligohymenophorea</taxon>
        <taxon>Hymenostomatida</taxon>
        <taxon>Tetrahymenina</taxon>
        <taxon>Tetrahymenidae</taxon>
        <taxon>Tetrahymena</taxon>
    </lineage>
</organism>
<dbReference type="GeneID" id="7838223"/>
<dbReference type="Proteomes" id="UP000009168">
    <property type="component" value="Unassembled WGS sequence"/>
</dbReference>
<reference evidence="3" key="1">
    <citation type="journal article" date="2006" name="PLoS Biol.">
        <title>Macronuclear genome sequence of the ciliate Tetrahymena thermophila, a model eukaryote.</title>
        <authorList>
            <person name="Eisen J.A."/>
            <person name="Coyne R.S."/>
            <person name="Wu M."/>
            <person name="Wu D."/>
            <person name="Thiagarajan M."/>
            <person name="Wortman J.R."/>
            <person name="Badger J.H."/>
            <person name="Ren Q."/>
            <person name="Amedeo P."/>
            <person name="Jones K.M."/>
            <person name="Tallon L.J."/>
            <person name="Delcher A.L."/>
            <person name="Salzberg S.L."/>
            <person name="Silva J.C."/>
            <person name="Haas B.J."/>
            <person name="Majoros W.H."/>
            <person name="Farzad M."/>
            <person name="Carlton J.M."/>
            <person name="Smith R.K. Jr."/>
            <person name="Garg J."/>
            <person name="Pearlman R.E."/>
            <person name="Karrer K.M."/>
            <person name="Sun L."/>
            <person name="Manning G."/>
            <person name="Elde N.C."/>
            <person name="Turkewitz A.P."/>
            <person name="Asai D.J."/>
            <person name="Wilkes D.E."/>
            <person name="Wang Y."/>
            <person name="Cai H."/>
            <person name="Collins K."/>
            <person name="Stewart B.A."/>
            <person name="Lee S.R."/>
            <person name="Wilamowska K."/>
            <person name="Weinberg Z."/>
            <person name="Ruzzo W.L."/>
            <person name="Wloga D."/>
            <person name="Gaertig J."/>
            <person name="Frankel J."/>
            <person name="Tsao C.-C."/>
            <person name="Gorovsky M.A."/>
            <person name="Keeling P.J."/>
            <person name="Waller R.F."/>
            <person name="Patron N.J."/>
            <person name="Cherry J.M."/>
            <person name="Stover N.A."/>
            <person name="Krieger C.J."/>
            <person name="del Toro C."/>
            <person name="Ryder H.F."/>
            <person name="Williamson S.C."/>
            <person name="Barbeau R.A."/>
            <person name="Hamilton E.P."/>
            <person name="Orias E."/>
        </authorList>
    </citation>
    <scope>NUCLEOTIDE SEQUENCE [LARGE SCALE GENOMIC DNA]</scope>
    <source>
        <strain evidence="3">SB210</strain>
    </source>
</reference>
<protein>
    <submittedName>
        <fullName evidence="2">Uncharacterized protein</fullName>
    </submittedName>
</protein>
<evidence type="ECO:0000313" key="3">
    <source>
        <dbReference type="Proteomes" id="UP000009168"/>
    </source>
</evidence>
<name>I7MKT9_TETTS</name>